<dbReference type="Gene3D" id="2.40.30.170">
    <property type="match status" value="1"/>
</dbReference>
<gene>
    <name evidence="4" type="ORF">N4261_19100</name>
</gene>
<organism evidence="4 5">
    <name type="scientific">Roseateles amylovorans</name>
    <dbReference type="NCBI Taxonomy" id="2978473"/>
    <lineage>
        <taxon>Bacteria</taxon>
        <taxon>Pseudomonadati</taxon>
        <taxon>Pseudomonadota</taxon>
        <taxon>Betaproteobacteria</taxon>
        <taxon>Burkholderiales</taxon>
        <taxon>Sphaerotilaceae</taxon>
        <taxon>Roseateles</taxon>
    </lineage>
</organism>
<comment type="similarity">
    <text evidence="1">Belongs to the membrane fusion protein (MFP) (TC 8.A.1) family.</text>
</comment>
<dbReference type="SUPFAM" id="SSF111369">
    <property type="entry name" value="HlyD-like secretion proteins"/>
    <property type="match status" value="1"/>
</dbReference>
<feature type="signal peptide" evidence="3">
    <location>
        <begin position="1"/>
        <end position="28"/>
    </location>
</feature>
<dbReference type="Gene3D" id="2.40.420.20">
    <property type="match status" value="1"/>
</dbReference>
<dbReference type="Gene3D" id="2.40.50.100">
    <property type="match status" value="1"/>
</dbReference>
<feature type="region of interest" description="Disordered" evidence="2">
    <location>
        <begin position="362"/>
        <end position="395"/>
    </location>
</feature>
<reference evidence="4" key="1">
    <citation type="submission" date="2022-10" db="EMBL/GenBank/DDBJ databases">
        <title>Characterization and whole genome sequencing of a new Roseateles species, isolated from fresh water.</title>
        <authorList>
            <person name="Guliayeva D.Y."/>
            <person name="Akhremchuk A.E."/>
            <person name="Sikolenko M.A."/>
            <person name="Valentovich L.N."/>
            <person name="Sidarenka A.V."/>
        </authorList>
    </citation>
    <scope>NUCLEOTIDE SEQUENCE</scope>
    <source>
        <strain evidence="4">BIM B-1768</strain>
    </source>
</reference>
<evidence type="ECO:0000256" key="1">
    <source>
        <dbReference type="ARBA" id="ARBA00009477"/>
    </source>
</evidence>
<evidence type="ECO:0000256" key="3">
    <source>
        <dbReference type="SAM" id="SignalP"/>
    </source>
</evidence>
<dbReference type="PANTHER" id="PTHR30469:SF18">
    <property type="entry name" value="RESISTANCE-NODULATION-CELL DIVISION (RND) EFFLUX MEMBRANE FUSION PROTEIN-RELATED"/>
    <property type="match status" value="1"/>
</dbReference>
<dbReference type="PROSITE" id="PS51257">
    <property type="entry name" value="PROKAR_LIPOPROTEIN"/>
    <property type="match status" value="1"/>
</dbReference>
<dbReference type="EMBL" id="CP104562">
    <property type="protein sequence ID" value="UXH77104.1"/>
    <property type="molecule type" value="Genomic_DNA"/>
</dbReference>
<dbReference type="Proteomes" id="UP001064933">
    <property type="component" value="Chromosome"/>
</dbReference>
<protein>
    <submittedName>
        <fullName evidence="4">Efflux RND transporter periplasmic adaptor subunit</fullName>
    </submittedName>
</protein>
<name>A0ABY6AZD5_9BURK</name>
<accession>A0ABY6AZD5</accession>
<dbReference type="InterPro" id="IPR006143">
    <property type="entry name" value="RND_pump_MFP"/>
</dbReference>
<dbReference type="PANTHER" id="PTHR30469">
    <property type="entry name" value="MULTIDRUG RESISTANCE PROTEIN MDTA"/>
    <property type="match status" value="1"/>
</dbReference>
<evidence type="ECO:0000313" key="4">
    <source>
        <dbReference type="EMBL" id="UXH77104.1"/>
    </source>
</evidence>
<feature type="chain" id="PRO_5045583175" evidence="3">
    <location>
        <begin position="29"/>
        <end position="395"/>
    </location>
</feature>
<proteinExistence type="inferred from homology"/>
<dbReference type="RefSeq" id="WP_261756846.1">
    <property type="nucleotide sequence ID" value="NZ_CP104562.2"/>
</dbReference>
<sequence length="395" mass="41998">MPQRSLVSPRVKLWSRVLMCLPALWLVACGKQEQAPEPDRYVRTLVLTSQSAGMKREYAAEVRARTESRLSFRVGGKLLERRVDLGAVVKPGQLLARLDSQDFVLAQDSARAALLAAKVNRDQSGADFKRYIELRDQGFISAAELERRDAAFKAAQAQFDQARAQADVQRNQAQYATLVSDVAGVVTSVDAEPGMVVAAGTPIVRVAHDGPRDIVFSVPEDQIALVRTAASTPGGLSVKLWSDARAEPLPIQLRELAASADPATRTFLAKAELQGGEVRLGQTATVVMSGTQADDAIKLPLSAVVEAQGRASVLLLDPKTMTVQPRTVQVTGAEGNELIVHGLTPGMEVVTAGAHVLTPGQKVKRYKPAGAPAEDARPVVGGQPAAPAASAASQR</sequence>
<evidence type="ECO:0000256" key="2">
    <source>
        <dbReference type="SAM" id="MobiDB-lite"/>
    </source>
</evidence>
<dbReference type="Gene3D" id="1.10.287.470">
    <property type="entry name" value="Helix hairpin bin"/>
    <property type="match status" value="1"/>
</dbReference>
<keyword evidence="5" id="KW-1185">Reference proteome</keyword>
<keyword evidence="3" id="KW-0732">Signal</keyword>
<feature type="compositionally biased region" description="Low complexity" evidence="2">
    <location>
        <begin position="378"/>
        <end position="395"/>
    </location>
</feature>
<dbReference type="NCBIfam" id="TIGR01730">
    <property type="entry name" value="RND_mfp"/>
    <property type="match status" value="1"/>
</dbReference>
<evidence type="ECO:0000313" key="5">
    <source>
        <dbReference type="Proteomes" id="UP001064933"/>
    </source>
</evidence>